<dbReference type="EMBL" id="CP013264">
    <property type="protein sequence ID" value="ALR20077.1"/>
    <property type="molecule type" value="Genomic_DNA"/>
</dbReference>
<reference evidence="2 3" key="1">
    <citation type="submission" date="2015-11" db="EMBL/GenBank/DDBJ databases">
        <title>A Two-component Flavoprotein Monooxygenase System MeaXY Responsible for para-Hydroxylation of 2-Methyl-6-ethylaniline and 2,6-Diethylaniline in Sphingobium baderi DE-13.</title>
        <authorList>
            <person name="Cheng M."/>
            <person name="Meng Q."/>
            <person name="Yang Y."/>
            <person name="Chu C."/>
            <person name="Yan X."/>
            <person name="He J."/>
            <person name="Li S."/>
        </authorList>
    </citation>
    <scope>NUCLEOTIDE SEQUENCE [LARGE SCALE GENOMIC DNA]</scope>
    <source>
        <strain evidence="2 3">DE-13</strain>
    </source>
</reference>
<accession>A0A0S3EXC5</accession>
<evidence type="ECO:0000259" key="1">
    <source>
        <dbReference type="SMART" id="SM00645"/>
    </source>
</evidence>
<dbReference type="SMART" id="SM00645">
    <property type="entry name" value="Pept_C1"/>
    <property type="match status" value="1"/>
</dbReference>
<dbReference type="Pfam" id="PF00112">
    <property type="entry name" value="Peptidase_C1"/>
    <property type="match status" value="1"/>
</dbReference>
<dbReference type="InterPro" id="IPR038765">
    <property type="entry name" value="Papain-like_cys_pep_sf"/>
</dbReference>
<dbReference type="PROSITE" id="PS00639">
    <property type="entry name" value="THIOL_PROTEASE_HIS"/>
    <property type="match status" value="1"/>
</dbReference>
<dbReference type="InterPro" id="IPR025660">
    <property type="entry name" value="Pept_his_AS"/>
</dbReference>
<dbReference type="InterPro" id="IPR000668">
    <property type="entry name" value="Peptidase_C1A_C"/>
</dbReference>
<feature type="domain" description="Peptidase C1A papain C-terminal" evidence="1">
    <location>
        <begin position="2"/>
        <end position="216"/>
    </location>
</feature>
<evidence type="ECO:0000313" key="2">
    <source>
        <dbReference type="EMBL" id="ALR20077.1"/>
    </source>
</evidence>
<gene>
    <name evidence="2" type="ORF">ATN00_06925</name>
</gene>
<dbReference type="Proteomes" id="UP000056968">
    <property type="component" value="Chromosome"/>
</dbReference>
<keyword evidence="3" id="KW-1185">Reference proteome</keyword>
<dbReference type="KEGG" id="sbd:ATN00_06925"/>
<dbReference type="SUPFAM" id="SSF54001">
    <property type="entry name" value="Cysteine proteinases"/>
    <property type="match status" value="1"/>
</dbReference>
<dbReference type="AlphaFoldDB" id="A0A0S3EXC5"/>
<proteinExistence type="predicted"/>
<organism evidence="2 3">
    <name type="scientific">Sphingobium baderi</name>
    <dbReference type="NCBI Taxonomy" id="1332080"/>
    <lineage>
        <taxon>Bacteria</taxon>
        <taxon>Pseudomonadati</taxon>
        <taxon>Pseudomonadota</taxon>
        <taxon>Alphaproteobacteria</taxon>
        <taxon>Sphingomonadales</taxon>
        <taxon>Sphingomonadaceae</taxon>
        <taxon>Sphingobium</taxon>
    </lineage>
</organism>
<protein>
    <submittedName>
        <fullName evidence="2">Peptidase C1</fullName>
    </submittedName>
</protein>
<dbReference type="STRING" id="1332080.ATN00_06925"/>
<dbReference type="OrthoDB" id="5318987at2"/>
<evidence type="ECO:0000313" key="3">
    <source>
        <dbReference type="Proteomes" id="UP000056968"/>
    </source>
</evidence>
<dbReference type="Gene3D" id="3.90.70.10">
    <property type="entry name" value="Cysteine proteinases"/>
    <property type="match status" value="1"/>
</dbReference>
<dbReference type="GO" id="GO:0008234">
    <property type="term" value="F:cysteine-type peptidase activity"/>
    <property type="evidence" value="ECO:0007669"/>
    <property type="project" value="InterPro"/>
</dbReference>
<dbReference type="GO" id="GO:0006508">
    <property type="term" value="P:proteolysis"/>
    <property type="evidence" value="ECO:0007669"/>
    <property type="project" value="InterPro"/>
</dbReference>
<name>A0A0S3EXC5_9SPHN</name>
<sequence>MIDIVTDLRPMLGPVRDQGARPTCLAFAASDAHAALRNGWTPLSCEFAYYHAQRRAKRPHQSGATLSSMLETLRTDGQPAEAGWVYLDKVPDDIAAWAPPTTVGQCFGRDGGAAAIDLTSILVALDQQRPVMLLTKLSRSFYMPGSQGVIDPANDEMPDDTLRHAIVAVGHGTTDGQSALLVRNSWGESWGIDGHAWLTEKFLKPRLFATAILTGDVDVSSSAAAA</sequence>